<reference evidence="4" key="1">
    <citation type="submission" date="2020-08" db="EMBL/GenBank/DDBJ databases">
        <title>Genome sequencing and assembly of the red palm weevil Rhynchophorus ferrugineus.</title>
        <authorList>
            <person name="Dias G.B."/>
            <person name="Bergman C.M."/>
            <person name="Manee M."/>
        </authorList>
    </citation>
    <scope>NUCLEOTIDE SEQUENCE</scope>
    <source>
        <strain evidence="4">AA-2017</strain>
        <tissue evidence="4">Whole larva</tissue>
    </source>
</reference>
<dbReference type="Proteomes" id="UP000625711">
    <property type="component" value="Unassembled WGS sequence"/>
</dbReference>
<evidence type="ECO:0000256" key="1">
    <source>
        <dbReference type="ARBA" id="ARBA00005567"/>
    </source>
</evidence>
<name>A0A834IM55_RHYFE</name>
<keyword evidence="2" id="KW-0446">Lipid-binding</keyword>
<evidence type="ECO:0000256" key="2">
    <source>
        <dbReference type="ARBA" id="ARBA00023121"/>
    </source>
</evidence>
<dbReference type="Gene3D" id="1.20.80.10">
    <property type="match status" value="1"/>
</dbReference>
<dbReference type="EMBL" id="JAACXV010000096">
    <property type="protein sequence ID" value="KAF7283599.1"/>
    <property type="molecule type" value="Genomic_DNA"/>
</dbReference>
<accession>A0A834IM55</accession>
<dbReference type="PRINTS" id="PR00689">
    <property type="entry name" value="ACOABINDINGP"/>
</dbReference>
<proteinExistence type="inferred from homology"/>
<evidence type="ECO:0000313" key="5">
    <source>
        <dbReference type="Proteomes" id="UP000625711"/>
    </source>
</evidence>
<organism evidence="4 5">
    <name type="scientific">Rhynchophorus ferrugineus</name>
    <name type="common">Red palm weevil</name>
    <name type="synonym">Curculio ferrugineus</name>
    <dbReference type="NCBI Taxonomy" id="354439"/>
    <lineage>
        <taxon>Eukaryota</taxon>
        <taxon>Metazoa</taxon>
        <taxon>Ecdysozoa</taxon>
        <taxon>Arthropoda</taxon>
        <taxon>Hexapoda</taxon>
        <taxon>Insecta</taxon>
        <taxon>Pterygota</taxon>
        <taxon>Neoptera</taxon>
        <taxon>Endopterygota</taxon>
        <taxon>Coleoptera</taxon>
        <taxon>Polyphaga</taxon>
        <taxon>Cucujiformia</taxon>
        <taxon>Curculionidae</taxon>
        <taxon>Dryophthorinae</taxon>
        <taxon>Rhynchophorus</taxon>
    </lineage>
</organism>
<dbReference type="PANTHER" id="PTHR23310">
    <property type="entry name" value="ACYL-COA-BINDING PROTEIN, ACBP"/>
    <property type="match status" value="1"/>
</dbReference>
<comment type="caution">
    <text evidence="4">The sequence shown here is derived from an EMBL/GenBank/DDBJ whole genome shotgun (WGS) entry which is preliminary data.</text>
</comment>
<dbReference type="PANTHER" id="PTHR23310:SF62">
    <property type="entry name" value="ACYL-COA BINDING PROTEIN 1, ISOFORM A"/>
    <property type="match status" value="1"/>
</dbReference>
<keyword evidence="5" id="KW-1185">Reference proteome</keyword>
<comment type="similarity">
    <text evidence="1">Belongs to the ACBP family.</text>
</comment>
<dbReference type="PROSITE" id="PS51228">
    <property type="entry name" value="ACB_2"/>
    <property type="match status" value="1"/>
</dbReference>
<dbReference type="OrthoDB" id="346910at2759"/>
<protein>
    <recommendedName>
        <fullName evidence="3">ACB domain-containing protein</fullName>
    </recommendedName>
</protein>
<dbReference type="GO" id="GO:0006631">
    <property type="term" value="P:fatty acid metabolic process"/>
    <property type="evidence" value="ECO:0007669"/>
    <property type="project" value="TreeGrafter"/>
</dbReference>
<dbReference type="SUPFAM" id="SSF47027">
    <property type="entry name" value="Acyl-CoA binding protein"/>
    <property type="match status" value="1"/>
</dbReference>
<gene>
    <name evidence="4" type="ORF">GWI33_023356</name>
</gene>
<sequence>MIGQRENENLPIRFQSCLSLSNKRGCPPSTSDGLEIYGLLKQVTKGDINKPKPSAFNIVEKAKWDAWSKKKGLSKEEAMEEFIKTVRKAYSCTC</sequence>
<dbReference type="GO" id="GO:0000062">
    <property type="term" value="F:fatty-acyl-CoA binding"/>
    <property type="evidence" value="ECO:0007669"/>
    <property type="project" value="InterPro"/>
</dbReference>
<evidence type="ECO:0000313" key="4">
    <source>
        <dbReference type="EMBL" id="KAF7283599.1"/>
    </source>
</evidence>
<feature type="domain" description="ACB" evidence="3">
    <location>
        <begin position="1"/>
        <end position="94"/>
    </location>
</feature>
<evidence type="ECO:0000259" key="3">
    <source>
        <dbReference type="PROSITE" id="PS51228"/>
    </source>
</evidence>
<dbReference type="Pfam" id="PF00887">
    <property type="entry name" value="ACBP"/>
    <property type="match status" value="1"/>
</dbReference>
<dbReference type="InterPro" id="IPR000582">
    <property type="entry name" value="Acyl-CoA-binding_protein"/>
</dbReference>
<dbReference type="InterPro" id="IPR035984">
    <property type="entry name" value="Acyl-CoA-binding_sf"/>
</dbReference>
<dbReference type="AlphaFoldDB" id="A0A834IM55"/>
<dbReference type="InterPro" id="IPR014352">
    <property type="entry name" value="FERM/acyl-CoA-bd_prot_sf"/>
</dbReference>